<dbReference type="Proteomes" id="UP000199032">
    <property type="component" value="Unassembled WGS sequence"/>
</dbReference>
<reference evidence="3 4" key="1">
    <citation type="submission" date="2015-10" db="EMBL/GenBank/DDBJ databases">
        <authorList>
            <person name="Gilbert D.G."/>
        </authorList>
    </citation>
    <scope>NUCLEOTIDE SEQUENCE [LARGE SCALE GENOMIC DNA]</scope>
    <source>
        <strain evidence="3">COMA1</strain>
    </source>
</reference>
<keyword evidence="2" id="KW-0472">Membrane</keyword>
<protein>
    <submittedName>
        <fullName evidence="3">Uncharacterized protein</fullName>
    </submittedName>
</protein>
<organism evidence="3 4">
    <name type="scientific">Candidatus Nitrospira nitrosa</name>
    <dbReference type="NCBI Taxonomy" id="1742972"/>
    <lineage>
        <taxon>Bacteria</taxon>
        <taxon>Pseudomonadati</taxon>
        <taxon>Nitrospirota</taxon>
        <taxon>Nitrospiria</taxon>
        <taxon>Nitrospirales</taxon>
        <taxon>Nitrospiraceae</taxon>
        <taxon>Nitrospira</taxon>
    </lineage>
</organism>
<proteinExistence type="predicted"/>
<feature type="region of interest" description="Disordered" evidence="1">
    <location>
        <begin position="35"/>
        <end position="59"/>
    </location>
</feature>
<sequence>MSWGYWGIVIGLTAMVIMLIGCIRLLSLDDKEEGQTSRLHAGESGDRIPEPSAIRRRAA</sequence>
<feature type="transmembrane region" description="Helical" evidence="2">
    <location>
        <begin position="6"/>
        <end position="26"/>
    </location>
</feature>
<evidence type="ECO:0000256" key="1">
    <source>
        <dbReference type="SAM" id="MobiDB-lite"/>
    </source>
</evidence>
<dbReference type="AlphaFoldDB" id="A0A0S4LQ74"/>
<gene>
    <name evidence="3" type="ORF">COMA1_70029</name>
</gene>
<feature type="compositionally biased region" description="Basic and acidic residues" evidence="1">
    <location>
        <begin position="35"/>
        <end position="49"/>
    </location>
</feature>
<keyword evidence="2" id="KW-1133">Transmembrane helix</keyword>
<keyword evidence="4" id="KW-1185">Reference proteome</keyword>
<accession>A0A0S4LQ74</accession>
<evidence type="ECO:0000313" key="4">
    <source>
        <dbReference type="Proteomes" id="UP000199032"/>
    </source>
</evidence>
<dbReference type="EMBL" id="CZQA01000013">
    <property type="protein sequence ID" value="CUS39102.1"/>
    <property type="molecule type" value="Genomic_DNA"/>
</dbReference>
<keyword evidence="2" id="KW-0812">Transmembrane</keyword>
<evidence type="ECO:0000313" key="3">
    <source>
        <dbReference type="EMBL" id="CUS39102.1"/>
    </source>
</evidence>
<name>A0A0S4LQ74_9BACT</name>
<evidence type="ECO:0000256" key="2">
    <source>
        <dbReference type="SAM" id="Phobius"/>
    </source>
</evidence>